<evidence type="ECO:0000256" key="1">
    <source>
        <dbReference type="ARBA" id="ARBA00004651"/>
    </source>
</evidence>
<evidence type="ECO:0000313" key="14">
    <source>
        <dbReference type="Proteomes" id="UP000193884"/>
    </source>
</evidence>
<accession>A0A1X3GYT7</accession>
<evidence type="ECO:0000256" key="5">
    <source>
        <dbReference type="ARBA" id="ARBA00022692"/>
    </source>
</evidence>
<evidence type="ECO:0000256" key="4">
    <source>
        <dbReference type="ARBA" id="ARBA00022475"/>
    </source>
</evidence>
<dbReference type="InterPro" id="IPR000515">
    <property type="entry name" value="MetI-like"/>
</dbReference>
<evidence type="ECO:0000259" key="10">
    <source>
        <dbReference type="PROSITE" id="PS50928"/>
    </source>
</evidence>
<protein>
    <recommendedName>
        <fullName evidence="10">ABC transmembrane type-1 domain-containing protein</fullName>
    </recommendedName>
</protein>
<dbReference type="AlphaFoldDB" id="A0A1X3GYT7"/>
<name>A0A1X3GYT7_9BRAD</name>
<dbReference type="Pfam" id="PF00528">
    <property type="entry name" value="BPD_transp_1"/>
    <property type="match status" value="1"/>
</dbReference>
<comment type="similarity">
    <text evidence="2 9">Belongs to the binding-protein-dependent transport system permease family.</text>
</comment>
<dbReference type="InterPro" id="IPR035906">
    <property type="entry name" value="MetI-like_sf"/>
</dbReference>
<organism evidence="11 13">
    <name type="scientific">Bradyrhizobium canariense</name>
    <dbReference type="NCBI Taxonomy" id="255045"/>
    <lineage>
        <taxon>Bacteria</taxon>
        <taxon>Pseudomonadati</taxon>
        <taxon>Pseudomonadota</taxon>
        <taxon>Alphaproteobacteria</taxon>
        <taxon>Hyphomicrobiales</taxon>
        <taxon>Nitrobacteraceae</taxon>
        <taxon>Bradyrhizobium</taxon>
    </lineage>
</organism>
<dbReference type="SUPFAM" id="SSF161098">
    <property type="entry name" value="MetI-like"/>
    <property type="match status" value="1"/>
</dbReference>
<feature type="transmembrane region" description="Helical" evidence="9">
    <location>
        <begin position="207"/>
        <end position="228"/>
    </location>
</feature>
<dbReference type="PANTHER" id="PTHR30151">
    <property type="entry name" value="ALKANE SULFONATE ABC TRANSPORTER-RELATED, MEMBRANE SUBUNIT"/>
    <property type="match status" value="1"/>
</dbReference>
<proteinExistence type="inferred from homology"/>
<keyword evidence="3 9" id="KW-0813">Transport</keyword>
<dbReference type="Gene3D" id="1.10.3720.10">
    <property type="entry name" value="MetI-like"/>
    <property type="match status" value="1"/>
</dbReference>
<keyword evidence="4" id="KW-1003">Cell membrane</keyword>
<dbReference type="PANTHER" id="PTHR30151:SF0">
    <property type="entry name" value="ABC TRANSPORTER PERMEASE PROTEIN MJ0413-RELATED"/>
    <property type="match status" value="1"/>
</dbReference>
<feature type="transmembrane region" description="Helical" evidence="9">
    <location>
        <begin position="144"/>
        <end position="163"/>
    </location>
</feature>
<dbReference type="GO" id="GO:0042918">
    <property type="term" value="P:alkanesulfonate transmembrane transport"/>
    <property type="evidence" value="ECO:0007669"/>
    <property type="project" value="UniProtKB-ARBA"/>
</dbReference>
<feature type="transmembrane region" description="Helical" evidence="9">
    <location>
        <begin position="240"/>
        <end position="261"/>
    </location>
</feature>
<keyword evidence="14" id="KW-1185">Reference proteome</keyword>
<dbReference type="FunFam" id="1.10.3720.10:FF:000003">
    <property type="entry name" value="Aliphatic sulfonate ABC transporter permease"/>
    <property type="match status" value="1"/>
</dbReference>
<evidence type="ECO:0000256" key="3">
    <source>
        <dbReference type="ARBA" id="ARBA00022448"/>
    </source>
</evidence>
<feature type="transmembrane region" description="Helical" evidence="9">
    <location>
        <begin position="184"/>
        <end position="201"/>
    </location>
</feature>
<evidence type="ECO:0000313" key="13">
    <source>
        <dbReference type="Proteomes" id="UP000193553"/>
    </source>
</evidence>
<gene>
    <name evidence="12" type="ORF">BST63_39775</name>
    <name evidence="11" type="ORF">BSZ18_30790</name>
</gene>
<dbReference type="Proteomes" id="UP000193553">
    <property type="component" value="Unassembled WGS sequence"/>
</dbReference>
<feature type="transmembrane region" description="Helical" evidence="9">
    <location>
        <begin position="82"/>
        <end position="104"/>
    </location>
</feature>
<comment type="subcellular location">
    <subcellularLocation>
        <location evidence="1 9">Cell membrane</location>
        <topology evidence="1 9">Multi-pass membrane protein</topology>
    </subcellularLocation>
</comment>
<keyword evidence="5 9" id="KW-0812">Transmembrane</keyword>
<evidence type="ECO:0000256" key="6">
    <source>
        <dbReference type="ARBA" id="ARBA00022989"/>
    </source>
</evidence>
<keyword evidence="6 9" id="KW-1133">Transmembrane helix</keyword>
<evidence type="ECO:0000256" key="8">
    <source>
        <dbReference type="ARBA" id="ARBA00056719"/>
    </source>
</evidence>
<dbReference type="Proteomes" id="UP000193884">
    <property type="component" value="Unassembled WGS sequence"/>
</dbReference>
<evidence type="ECO:0000256" key="9">
    <source>
        <dbReference type="RuleBase" id="RU363032"/>
    </source>
</evidence>
<evidence type="ECO:0000313" key="12">
    <source>
        <dbReference type="EMBL" id="OSJ20672.1"/>
    </source>
</evidence>
<keyword evidence="7 9" id="KW-0472">Membrane</keyword>
<dbReference type="GO" id="GO:0005886">
    <property type="term" value="C:plasma membrane"/>
    <property type="evidence" value="ECO:0007669"/>
    <property type="project" value="UniProtKB-SubCell"/>
</dbReference>
<feature type="transmembrane region" description="Helical" evidence="9">
    <location>
        <begin position="116"/>
        <end position="138"/>
    </location>
</feature>
<dbReference type="EMBL" id="NAFK01000178">
    <property type="protein sequence ID" value="OSJ20672.1"/>
    <property type="molecule type" value="Genomic_DNA"/>
</dbReference>
<dbReference type="CDD" id="cd06261">
    <property type="entry name" value="TM_PBP2"/>
    <property type="match status" value="1"/>
</dbReference>
<evidence type="ECO:0000313" key="11">
    <source>
        <dbReference type="EMBL" id="OSJ03701.1"/>
    </source>
</evidence>
<comment type="function">
    <text evidence="8">Probably part of an ABC transporter complex. Probably responsible for the translocation of the substrate across the membrane.</text>
</comment>
<feature type="domain" description="ABC transmembrane type-1" evidence="10">
    <location>
        <begin position="78"/>
        <end position="262"/>
    </location>
</feature>
<dbReference type="EMBL" id="NAFI01000186">
    <property type="protein sequence ID" value="OSJ03701.1"/>
    <property type="molecule type" value="Genomic_DNA"/>
</dbReference>
<sequence length="271" mass="29271">MGATSMMRARFKQIATALEIRPALVGTLSTLLLLIIWSTWASEAEGMHSSFVGPLELLRRLYLLATQGYGGTSLWVHIGASLFRTGAGFIAGAIVGICVGMAMGYSSIISSALAPFFSFIRPIPPIAYIPLVILWFGIGEFSKIVLIFLASFLYVALNTAAGVRAVPQELIRVARSLGTSNFRLLYAVILPEALPYVMLGLKVALALSWAVVVAAELVAAQAGLGYLIMDAGTFFRIPDLYVGILLIGLIGLMLERGLTLFERRFVHWSGK</sequence>
<evidence type="ECO:0000256" key="2">
    <source>
        <dbReference type="ARBA" id="ARBA00009306"/>
    </source>
</evidence>
<evidence type="ECO:0000256" key="7">
    <source>
        <dbReference type="ARBA" id="ARBA00023136"/>
    </source>
</evidence>
<comment type="caution">
    <text evidence="11">The sequence shown here is derived from an EMBL/GenBank/DDBJ whole genome shotgun (WGS) entry which is preliminary data.</text>
</comment>
<dbReference type="PROSITE" id="PS50928">
    <property type="entry name" value="ABC_TM1"/>
    <property type="match status" value="1"/>
</dbReference>
<reference evidence="13 14" key="1">
    <citation type="submission" date="2017-03" db="EMBL/GenBank/DDBJ databases">
        <title>Whole genome sequences of fourteen strains of Bradyrhizobium canariense and one strain of Bradyrhizobium japonicum isolated from Lupinus (Papilionoideae: Genisteae) species in Algeria.</title>
        <authorList>
            <person name="Crovadore J."/>
            <person name="Chekireb D."/>
            <person name="Brachmann A."/>
            <person name="Chablais R."/>
            <person name="Cochard B."/>
            <person name="Lefort F."/>
        </authorList>
    </citation>
    <scope>NUCLEOTIDE SEQUENCE [LARGE SCALE GENOMIC DNA]</scope>
    <source>
        <strain evidence="11 13">UBMA195</strain>
        <strain evidence="12 14">UBMAN05</strain>
    </source>
</reference>